<feature type="transmembrane region" description="Helical" evidence="3">
    <location>
        <begin position="102"/>
        <end position="122"/>
    </location>
</feature>
<gene>
    <name evidence="5" type="ORF">D1868_00745</name>
</gene>
<dbReference type="Pfam" id="PF00881">
    <property type="entry name" value="Nitroreductase"/>
    <property type="match status" value="2"/>
</dbReference>
<dbReference type="EMBL" id="CP045483">
    <property type="protein sequence ID" value="QGR18667.1"/>
    <property type="molecule type" value="Genomic_DNA"/>
</dbReference>
<keyword evidence="2" id="KW-0560">Oxidoreductase</keyword>
<evidence type="ECO:0000259" key="4">
    <source>
        <dbReference type="Pfam" id="PF00881"/>
    </source>
</evidence>
<dbReference type="KEGG" id="sazo:D1868_00745"/>
<evidence type="ECO:0000313" key="5">
    <source>
        <dbReference type="EMBL" id="QGR18667.1"/>
    </source>
</evidence>
<dbReference type="InterPro" id="IPR029479">
    <property type="entry name" value="Nitroreductase"/>
</dbReference>
<protein>
    <submittedName>
        <fullName evidence="5">NADH-quinone oxidoreductase subunit E</fullName>
    </submittedName>
</protein>
<dbReference type="SUPFAM" id="SSF55469">
    <property type="entry name" value="FMN-dependent nitroreductase-like"/>
    <property type="match status" value="1"/>
</dbReference>
<evidence type="ECO:0000256" key="1">
    <source>
        <dbReference type="ARBA" id="ARBA00007118"/>
    </source>
</evidence>
<keyword evidence="3" id="KW-0472">Membrane</keyword>
<keyword evidence="6" id="KW-1185">Reference proteome</keyword>
<keyword evidence="3" id="KW-1133">Transmembrane helix</keyword>
<organism evidence="5 6">
    <name type="scientific">Stygiolobus azoricus</name>
    <dbReference type="NCBI Taxonomy" id="41675"/>
    <lineage>
        <taxon>Archaea</taxon>
        <taxon>Thermoproteota</taxon>
        <taxon>Thermoprotei</taxon>
        <taxon>Sulfolobales</taxon>
        <taxon>Sulfolobaceae</taxon>
        <taxon>Stygiolobus</taxon>
    </lineage>
</organism>
<reference evidence="5 6" key="1">
    <citation type="submission" date="2019-10" db="EMBL/GenBank/DDBJ databases">
        <title>Genome Sequences from Six Type Strain Members of the Archaeal Family Sulfolobaceae: Acidianus ambivalens, Acidianus infernus, Metallosphaera prunae, Stygiolobus azoricus, Sulfolobus metallicus, and Sulfurisphaera ohwakuensis.</title>
        <authorList>
            <person name="Counts J.A."/>
            <person name="Kelly R.M."/>
        </authorList>
    </citation>
    <scope>NUCLEOTIDE SEQUENCE [LARGE SCALE GENOMIC DNA]</scope>
    <source>
        <strain evidence="5 6">FC6</strain>
    </source>
</reference>
<dbReference type="PANTHER" id="PTHR43673">
    <property type="entry name" value="NAD(P)H NITROREDUCTASE YDGI-RELATED"/>
    <property type="match status" value="1"/>
</dbReference>
<accession>A0A650CMD9</accession>
<evidence type="ECO:0000256" key="3">
    <source>
        <dbReference type="SAM" id="Phobius"/>
    </source>
</evidence>
<dbReference type="CDD" id="cd02062">
    <property type="entry name" value="Nitro_FMN_reductase"/>
    <property type="match status" value="1"/>
</dbReference>
<comment type="similarity">
    <text evidence="1">Belongs to the nitroreductase family.</text>
</comment>
<feature type="domain" description="Nitroreductase" evidence="4">
    <location>
        <begin position="84"/>
        <end position="148"/>
    </location>
</feature>
<evidence type="ECO:0000256" key="2">
    <source>
        <dbReference type="ARBA" id="ARBA00023002"/>
    </source>
</evidence>
<proteinExistence type="inferred from homology"/>
<feature type="domain" description="Nitroreductase" evidence="4">
    <location>
        <begin position="15"/>
        <end position="67"/>
    </location>
</feature>
<keyword evidence="3" id="KW-0812">Transmembrane</keyword>
<dbReference type="Proteomes" id="UP000423396">
    <property type="component" value="Chromosome"/>
</dbReference>
<dbReference type="AlphaFoldDB" id="A0A650CMD9"/>
<sequence>MINSQVNEIIDFLIRRRSIRRFQNKPVDMNLIKELIRVANHSPNSNNREPWKFIIIADESIKKELSTLHKGASHIAYAPIGIAVVAEPDLSPETWMIDASNATLYFVLAAYSVGLGVGWIAAYENRKAKEILGIPEGKILMTLLSVGYPDPEYKTQPKEVKKPEDVIFINKWGLKVL</sequence>
<dbReference type="Gene3D" id="3.40.109.10">
    <property type="entry name" value="NADH Oxidase"/>
    <property type="match status" value="1"/>
</dbReference>
<dbReference type="OrthoDB" id="287850at2157"/>
<evidence type="ECO:0000313" key="6">
    <source>
        <dbReference type="Proteomes" id="UP000423396"/>
    </source>
</evidence>
<name>A0A650CMD9_9CREN</name>
<dbReference type="GO" id="GO:0016491">
    <property type="term" value="F:oxidoreductase activity"/>
    <property type="evidence" value="ECO:0007669"/>
    <property type="project" value="UniProtKB-KW"/>
</dbReference>
<dbReference type="InterPro" id="IPR000415">
    <property type="entry name" value="Nitroreductase-like"/>
</dbReference>
<dbReference type="PANTHER" id="PTHR43673:SF10">
    <property type="entry name" value="NADH DEHYDROGENASE_NAD(P)H NITROREDUCTASE XCC3605-RELATED"/>
    <property type="match status" value="1"/>
</dbReference>